<organism evidence="1">
    <name type="scientific">Arundo donax</name>
    <name type="common">Giant reed</name>
    <name type="synonym">Donax arundinaceus</name>
    <dbReference type="NCBI Taxonomy" id="35708"/>
    <lineage>
        <taxon>Eukaryota</taxon>
        <taxon>Viridiplantae</taxon>
        <taxon>Streptophyta</taxon>
        <taxon>Embryophyta</taxon>
        <taxon>Tracheophyta</taxon>
        <taxon>Spermatophyta</taxon>
        <taxon>Magnoliopsida</taxon>
        <taxon>Liliopsida</taxon>
        <taxon>Poales</taxon>
        <taxon>Poaceae</taxon>
        <taxon>PACMAD clade</taxon>
        <taxon>Arundinoideae</taxon>
        <taxon>Arundineae</taxon>
        <taxon>Arundo</taxon>
    </lineage>
</organism>
<proteinExistence type="predicted"/>
<accession>A0A0A9A723</accession>
<reference evidence="1" key="1">
    <citation type="submission" date="2014-09" db="EMBL/GenBank/DDBJ databases">
        <authorList>
            <person name="Magalhaes I.L.F."/>
            <person name="Oliveira U."/>
            <person name="Santos F.R."/>
            <person name="Vidigal T.H.D.A."/>
            <person name="Brescovit A.D."/>
            <person name="Santos A.J."/>
        </authorList>
    </citation>
    <scope>NUCLEOTIDE SEQUENCE</scope>
    <source>
        <tissue evidence="1">Shoot tissue taken approximately 20 cm above the soil surface</tissue>
    </source>
</reference>
<sequence length="14" mass="1597">MNSKQASLSTLQWC</sequence>
<dbReference type="EMBL" id="GBRH01253100">
    <property type="protein sequence ID" value="JAD44795.1"/>
    <property type="molecule type" value="Transcribed_RNA"/>
</dbReference>
<reference evidence="1" key="2">
    <citation type="journal article" date="2015" name="Data Brief">
        <title>Shoot transcriptome of the giant reed, Arundo donax.</title>
        <authorList>
            <person name="Barrero R.A."/>
            <person name="Guerrero F.D."/>
            <person name="Moolhuijzen P."/>
            <person name="Goolsby J.A."/>
            <person name="Tidwell J."/>
            <person name="Bellgard S.E."/>
            <person name="Bellgard M.I."/>
        </authorList>
    </citation>
    <scope>NUCLEOTIDE SEQUENCE</scope>
    <source>
        <tissue evidence="1">Shoot tissue taken approximately 20 cm above the soil surface</tissue>
    </source>
</reference>
<name>A0A0A9A723_ARUDO</name>
<protein>
    <submittedName>
        <fullName evidence="1">Uncharacterized protein</fullName>
    </submittedName>
</protein>
<evidence type="ECO:0000313" key="1">
    <source>
        <dbReference type="EMBL" id="JAD44795.1"/>
    </source>
</evidence>